<feature type="compositionally biased region" description="Basic and acidic residues" evidence="1">
    <location>
        <begin position="48"/>
        <end position="61"/>
    </location>
</feature>
<keyword evidence="4" id="KW-1185">Reference proteome</keyword>
<evidence type="ECO:0000313" key="3">
    <source>
        <dbReference type="EMBL" id="CEI66124.1"/>
    </source>
</evidence>
<evidence type="ECO:0000256" key="2">
    <source>
        <dbReference type="SAM" id="SignalP"/>
    </source>
</evidence>
<organism evidence="3 4">
    <name type="scientific">Fusarium venenatum</name>
    <dbReference type="NCBI Taxonomy" id="56646"/>
    <lineage>
        <taxon>Eukaryota</taxon>
        <taxon>Fungi</taxon>
        <taxon>Dikarya</taxon>
        <taxon>Ascomycota</taxon>
        <taxon>Pezizomycotina</taxon>
        <taxon>Sordariomycetes</taxon>
        <taxon>Hypocreomycetidae</taxon>
        <taxon>Hypocreales</taxon>
        <taxon>Nectriaceae</taxon>
        <taxon>Fusarium</taxon>
    </lineage>
</organism>
<reference evidence="4" key="1">
    <citation type="submission" date="2014-10" db="EMBL/GenBank/DDBJ databases">
        <authorList>
            <person name="King R."/>
        </authorList>
    </citation>
    <scope>NUCLEOTIDE SEQUENCE [LARGE SCALE GENOMIC DNA]</scope>
    <source>
        <strain evidence="4">A3/5</strain>
    </source>
</reference>
<sequence>MMKVALAFLIISYTYCELTAHCVSCTTRVWDPSDVRNGLSQEYKAWREAKGHEASEHEESAKASLSFSTPVPPKRGANCLASAERIGDSSWAPKNQGA</sequence>
<proteinExistence type="predicted"/>
<accession>A0A2L2T5N5</accession>
<evidence type="ECO:0000313" key="4">
    <source>
        <dbReference type="Proteomes" id="UP000245910"/>
    </source>
</evidence>
<keyword evidence="2" id="KW-0732">Signal</keyword>
<dbReference type="AlphaFoldDB" id="A0A2L2T5N5"/>
<name>A0A2L2T5N5_9HYPO</name>
<dbReference type="Proteomes" id="UP000245910">
    <property type="component" value="Chromosome I"/>
</dbReference>
<dbReference type="EMBL" id="LN649229">
    <property type="protein sequence ID" value="CEI66124.1"/>
    <property type="molecule type" value="Genomic_DNA"/>
</dbReference>
<feature type="chain" id="PRO_5014947535" evidence="2">
    <location>
        <begin position="17"/>
        <end position="98"/>
    </location>
</feature>
<evidence type="ECO:0000256" key="1">
    <source>
        <dbReference type="SAM" id="MobiDB-lite"/>
    </source>
</evidence>
<protein>
    <submittedName>
        <fullName evidence="3">Uncharacterized protein</fullName>
    </submittedName>
</protein>
<feature type="signal peptide" evidence="2">
    <location>
        <begin position="1"/>
        <end position="16"/>
    </location>
</feature>
<feature type="region of interest" description="Disordered" evidence="1">
    <location>
        <begin position="48"/>
        <end position="73"/>
    </location>
</feature>